<dbReference type="InterPro" id="IPR000626">
    <property type="entry name" value="Ubiquitin-like_dom"/>
</dbReference>
<sequence>MQLTVKALQGRECSLQVASPGPRRPAGLRTPHRRARGRAGPGRAGEGEAGRAALAGGAADSTPASYPRPGQVSEDEPVSTLKHLVSEKLNVPVRQQRLLFKGKALAGTREAEPPREPRSFSGDGVPGPGDGWGAGRSALGALTEASADGRRRPRRGEASISLSLADGKRLSDYSVGPNSKLNLVVKPLEKVLLEESAARRLAEAPPPAAPAWQLVSKVLARHFSAADASRVLDQLQRDYERSLNRLTLDDIERLASRFLHPEVTEAMEKGFSK</sequence>
<comment type="caution">
    <text evidence="5">The sequence shown here is derived from an EMBL/GenBank/DDBJ whole genome shotgun (WGS) entry which is preliminary data.</text>
</comment>
<evidence type="ECO:0000313" key="6">
    <source>
        <dbReference type="Proteomes" id="UP000645828"/>
    </source>
</evidence>
<dbReference type="GO" id="GO:0071816">
    <property type="term" value="P:tail-anchored membrane protein insertion into ER membrane"/>
    <property type="evidence" value="ECO:0007669"/>
    <property type="project" value="TreeGrafter"/>
</dbReference>
<dbReference type="EMBL" id="CAJHUB010000754">
    <property type="protein sequence ID" value="CAD7682949.1"/>
    <property type="molecule type" value="Genomic_DNA"/>
</dbReference>
<proteinExistence type="predicted"/>
<feature type="compositionally biased region" description="Basic and acidic residues" evidence="3">
    <location>
        <begin position="109"/>
        <end position="118"/>
    </location>
</feature>
<accession>A0A811Z790</accession>
<dbReference type="Proteomes" id="UP000645828">
    <property type="component" value="Unassembled WGS sequence"/>
</dbReference>
<feature type="domain" description="Ubiquitin-like" evidence="4">
    <location>
        <begin position="71"/>
        <end position="105"/>
    </location>
</feature>
<feature type="region of interest" description="Disordered" evidence="3">
    <location>
        <begin position="104"/>
        <end position="137"/>
    </location>
</feature>
<gene>
    <name evidence="5" type="ORF">NYPRO_LOCUS15741</name>
</gene>
<evidence type="ECO:0000259" key="4">
    <source>
        <dbReference type="PROSITE" id="PS50053"/>
    </source>
</evidence>
<evidence type="ECO:0000256" key="1">
    <source>
        <dbReference type="ARBA" id="ARBA00004514"/>
    </source>
</evidence>
<dbReference type="GO" id="GO:0006620">
    <property type="term" value="P:post-translational protein targeting to endoplasmic reticulum membrane"/>
    <property type="evidence" value="ECO:0007669"/>
    <property type="project" value="InterPro"/>
</dbReference>
<dbReference type="PANTHER" id="PTHR46555">
    <property type="entry name" value="UBIQUITIN-LIKE PROTEIN 4A"/>
    <property type="match status" value="1"/>
</dbReference>
<reference evidence="5" key="1">
    <citation type="submission" date="2020-12" db="EMBL/GenBank/DDBJ databases">
        <authorList>
            <consortium name="Molecular Ecology Group"/>
        </authorList>
    </citation>
    <scope>NUCLEOTIDE SEQUENCE</scope>
    <source>
        <strain evidence="5">TBG_1078</strain>
    </source>
</reference>
<feature type="region of interest" description="Disordered" evidence="3">
    <location>
        <begin position="1"/>
        <end position="78"/>
    </location>
</feature>
<name>A0A811Z790_NYCPR</name>
<dbReference type="Pfam" id="PF17840">
    <property type="entry name" value="Tugs"/>
    <property type="match status" value="1"/>
</dbReference>
<organism evidence="5 6">
    <name type="scientific">Nyctereutes procyonoides</name>
    <name type="common">Raccoon dog</name>
    <name type="synonym">Canis procyonoides</name>
    <dbReference type="NCBI Taxonomy" id="34880"/>
    <lineage>
        <taxon>Eukaryota</taxon>
        <taxon>Metazoa</taxon>
        <taxon>Chordata</taxon>
        <taxon>Craniata</taxon>
        <taxon>Vertebrata</taxon>
        <taxon>Euteleostomi</taxon>
        <taxon>Mammalia</taxon>
        <taxon>Eutheria</taxon>
        <taxon>Laurasiatheria</taxon>
        <taxon>Carnivora</taxon>
        <taxon>Caniformia</taxon>
        <taxon>Canidae</taxon>
        <taxon>Nyctereutes</taxon>
    </lineage>
</organism>
<dbReference type="InterPro" id="IPR041421">
    <property type="entry name" value="Ubl4_C_TUGS"/>
</dbReference>
<dbReference type="AlphaFoldDB" id="A0A811Z790"/>
<dbReference type="Gene3D" id="3.10.20.90">
    <property type="entry name" value="Phosphatidylinositol 3-kinase Catalytic Subunit, Chain A, domain 1"/>
    <property type="match status" value="1"/>
</dbReference>
<comment type="subcellular location">
    <subcellularLocation>
        <location evidence="1">Cytoplasm</location>
        <location evidence="1">Cytosol</location>
    </subcellularLocation>
</comment>
<feature type="compositionally biased region" description="Low complexity" evidence="3">
    <location>
        <begin position="50"/>
        <end position="59"/>
    </location>
</feature>
<dbReference type="InterPro" id="IPR047154">
    <property type="entry name" value="UBL4A-like"/>
</dbReference>
<dbReference type="PROSITE" id="PS50053">
    <property type="entry name" value="UBIQUITIN_2"/>
    <property type="match status" value="1"/>
</dbReference>
<dbReference type="Pfam" id="PF00240">
    <property type="entry name" value="ubiquitin"/>
    <property type="match status" value="1"/>
</dbReference>
<dbReference type="SUPFAM" id="SSF54236">
    <property type="entry name" value="Ubiquitin-like"/>
    <property type="match status" value="1"/>
</dbReference>
<evidence type="ECO:0000256" key="2">
    <source>
        <dbReference type="ARBA" id="ARBA00022490"/>
    </source>
</evidence>
<evidence type="ECO:0000256" key="3">
    <source>
        <dbReference type="SAM" id="MobiDB-lite"/>
    </source>
</evidence>
<dbReference type="InterPro" id="IPR029071">
    <property type="entry name" value="Ubiquitin-like_domsf"/>
</dbReference>
<protein>
    <submittedName>
        <fullName evidence="5">(raccoon dog) hypothetical protein</fullName>
    </submittedName>
</protein>
<feature type="compositionally biased region" description="Gly residues" evidence="3">
    <location>
        <begin position="124"/>
        <end position="134"/>
    </location>
</feature>
<dbReference type="PANTHER" id="PTHR46555:SF1">
    <property type="entry name" value="UBIQUITIN-LIKE PROTEIN 4A"/>
    <property type="match status" value="1"/>
</dbReference>
<keyword evidence="2" id="KW-0963">Cytoplasm</keyword>
<evidence type="ECO:0000313" key="5">
    <source>
        <dbReference type="EMBL" id="CAD7682949.1"/>
    </source>
</evidence>
<dbReference type="GO" id="GO:0071818">
    <property type="term" value="C:BAT3 complex"/>
    <property type="evidence" value="ECO:0007669"/>
    <property type="project" value="TreeGrafter"/>
</dbReference>
<keyword evidence="6" id="KW-1185">Reference proteome</keyword>
<dbReference type="GO" id="GO:0051087">
    <property type="term" value="F:protein-folding chaperone binding"/>
    <property type="evidence" value="ECO:0007669"/>
    <property type="project" value="TreeGrafter"/>
</dbReference>